<name>A0AAF0IRB0_9BASI</name>
<dbReference type="Gene3D" id="3.40.30.10">
    <property type="entry name" value="Glutaredoxin"/>
    <property type="match status" value="1"/>
</dbReference>
<dbReference type="InterPro" id="IPR036249">
    <property type="entry name" value="Thioredoxin-like_sf"/>
</dbReference>
<evidence type="ECO:0000256" key="1">
    <source>
        <dbReference type="ARBA" id="ARBA00010505"/>
    </source>
</evidence>
<dbReference type="Proteomes" id="UP001216638">
    <property type="component" value="Chromosome 1"/>
</dbReference>
<organism evidence="3 4">
    <name type="scientific">Malassezia brasiliensis</name>
    <dbReference type="NCBI Taxonomy" id="1821822"/>
    <lineage>
        <taxon>Eukaryota</taxon>
        <taxon>Fungi</taxon>
        <taxon>Dikarya</taxon>
        <taxon>Basidiomycota</taxon>
        <taxon>Ustilaginomycotina</taxon>
        <taxon>Malasseziomycetes</taxon>
        <taxon>Malasseziales</taxon>
        <taxon>Malasseziaceae</taxon>
        <taxon>Malassezia</taxon>
    </lineage>
</organism>
<dbReference type="SUPFAM" id="SSF52833">
    <property type="entry name" value="Thioredoxin-like"/>
    <property type="match status" value="1"/>
</dbReference>
<feature type="domain" description="Redoxin" evidence="2">
    <location>
        <begin position="89"/>
        <end position="162"/>
    </location>
</feature>
<accession>A0AAF0IRB0</accession>
<sequence>MHAVEKDMAVFHLPGHPLPAVTMLHSTDATQPQIDLFMLSLSRPVLLCTFSFPTRVTTQGEEVDCGPTQPSSLQLASFKEHMDTLKKWEPDLLVFGLSTYSDACQSRIHASLGLPFPLLSDAKREFSEKLELPMREDGGMQVLQRCTLLLREGQVTRIDYPLSDPTQAAVRAEYMFQRDAGHD</sequence>
<dbReference type="EMBL" id="CP119951">
    <property type="protein sequence ID" value="WFC93723.1"/>
    <property type="molecule type" value="Genomic_DNA"/>
</dbReference>
<dbReference type="Pfam" id="PF08534">
    <property type="entry name" value="Redoxin"/>
    <property type="match status" value="1"/>
</dbReference>
<dbReference type="AlphaFoldDB" id="A0AAF0IRB0"/>
<comment type="similarity">
    <text evidence="1">Belongs to the peroxiredoxin family. Prx5 subfamily.</text>
</comment>
<reference evidence="3" key="1">
    <citation type="submission" date="2023-03" db="EMBL/GenBank/DDBJ databases">
        <title>Mating type loci evolution in Malassezia.</title>
        <authorList>
            <person name="Coelho M.A."/>
        </authorList>
    </citation>
    <scope>NUCLEOTIDE SEQUENCE</scope>
    <source>
        <strain evidence="3">CBS 14135</strain>
    </source>
</reference>
<evidence type="ECO:0000313" key="3">
    <source>
        <dbReference type="EMBL" id="WFC93723.1"/>
    </source>
</evidence>
<evidence type="ECO:0000313" key="4">
    <source>
        <dbReference type="Proteomes" id="UP001216638"/>
    </source>
</evidence>
<dbReference type="InterPro" id="IPR013740">
    <property type="entry name" value="Redoxin"/>
</dbReference>
<protein>
    <recommendedName>
        <fullName evidence="2">Redoxin domain-containing protein</fullName>
    </recommendedName>
</protein>
<evidence type="ECO:0000259" key="2">
    <source>
        <dbReference type="Pfam" id="PF08534"/>
    </source>
</evidence>
<gene>
    <name evidence="3" type="ORF">MBRA1_000345</name>
</gene>
<keyword evidence="4" id="KW-1185">Reference proteome</keyword>
<proteinExistence type="inferred from homology"/>
<dbReference type="GO" id="GO:0016491">
    <property type="term" value="F:oxidoreductase activity"/>
    <property type="evidence" value="ECO:0007669"/>
    <property type="project" value="InterPro"/>
</dbReference>